<dbReference type="Proteomes" id="UP000095247">
    <property type="component" value="Unassembled WGS sequence"/>
</dbReference>
<reference evidence="1 2" key="1">
    <citation type="submission" date="2016-08" db="EMBL/GenBank/DDBJ databases">
        <title>Characterization and recognition of Brachyspira hampsonii sp. nov., a novel intestinal spirochete that is pathogenic to pigs.</title>
        <authorList>
            <person name="Mirajkar N."/>
            <person name="La T."/>
            <person name="Phillips N."/>
            <person name="Hampson D."/>
            <person name="Gebhart C."/>
        </authorList>
    </citation>
    <scope>NUCLEOTIDE SEQUENCE [LARGE SCALE GENOMIC DNA]</scope>
    <source>
        <strain evidence="1 2">P280/1</strain>
    </source>
</reference>
<dbReference type="Gene3D" id="3.40.50.150">
    <property type="entry name" value="Vaccinia Virus protein VP39"/>
    <property type="match status" value="1"/>
</dbReference>
<evidence type="ECO:0000313" key="1">
    <source>
        <dbReference type="EMBL" id="OEJ15964.1"/>
    </source>
</evidence>
<organism evidence="1 2">
    <name type="scientific">Brachyspira hampsonii</name>
    <dbReference type="NCBI Taxonomy" id="1287055"/>
    <lineage>
        <taxon>Bacteria</taxon>
        <taxon>Pseudomonadati</taxon>
        <taxon>Spirochaetota</taxon>
        <taxon>Spirochaetia</taxon>
        <taxon>Brachyspirales</taxon>
        <taxon>Brachyspiraceae</taxon>
        <taxon>Brachyspira</taxon>
    </lineage>
</organism>
<dbReference type="SUPFAM" id="SSF53335">
    <property type="entry name" value="S-adenosyl-L-methionine-dependent methyltransferases"/>
    <property type="match status" value="1"/>
</dbReference>
<dbReference type="AlphaFoldDB" id="A0A1E5NIL0"/>
<dbReference type="PANTHER" id="PTHR43861">
    <property type="entry name" value="TRANS-ACONITATE 2-METHYLTRANSFERASE-RELATED"/>
    <property type="match status" value="1"/>
</dbReference>
<accession>A0A1E5NIL0</accession>
<comment type="caution">
    <text evidence="1">The sequence shown here is derived from an EMBL/GenBank/DDBJ whole genome shotgun (WGS) entry which is preliminary data.</text>
</comment>
<gene>
    <name evidence="1" type="ORF">BFL38_10935</name>
</gene>
<dbReference type="InterPro" id="IPR029063">
    <property type="entry name" value="SAM-dependent_MTases_sf"/>
</dbReference>
<evidence type="ECO:0000313" key="2">
    <source>
        <dbReference type="Proteomes" id="UP000095247"/>
    </source>
</evidence>
<evidence type="ECO:0008006" key="3">
    <source>
        <dbReference type="Google" id="ProtNLM"/>
    </source>
</evidence>
<name>A0A1E5NIL0_9SPIR</name>
<sequence length="399" mass="47092">MKLSRICPICGAKNYEILYELKLAKSYQEKILENSYIVFCNKCGFIFDNNDYNQYDYNEHYASIKTSSTASAGTGGNRITDIQRYDFQIDIIEKFIQNKDIYILDIGCAKGGLLNRFRERGYNKIYGIEPERNCHSILHKKNIISNIGTIFDIEKFGKTFDVIMVSQVLEHIWDLKLAKNILKNCLSKNGLLYVEVPNLEYYSKYFYKPFYYFNFEHINHFSKNTLNMLFDNFDILDTNSSYFYMPNNQKYPILYSVFKNNENNSLEIVKDNNGIKLVKEYIQKSYEIENNFKLDIDNNYPVLLYGLGYYGRRILMNDKIFNNIDIVGVIDRNPTFKGFYIKIFNGKEIPVYTVENENIDFLKKYNYNVNIIISSPIFENEIRDFLLKSNKINGRIIII</sequence>
<dbReference type="RefSeq" id="WP_069725435.1">
    <property type="nucleotide sequence ID" value="NZ_MDCO01000001.1"/>
</dbReference>
<dbReference type="EMBL" id="MDCO01000001">
    <property type="protein sequence ID" value="OEJ15964.1"/>
    <property type="molecule type" value="Genomic_DNA"/>
</dbReference>
<proteinExistence type="predicted"/>
<protein>
    <recommendedName>
        <fullName evidence="3">Methyltransferase</fullName>
    </recommendedName>
</protein>
<dbReference type="Gene3D" id="3.40.50.720">
    <property type="entry name" value="NAD(P)-binding Rossmann-like Domain"/>
    <property type="match status" value="1"/>
</dbReference>
<dbReference type="Pfam" id="PF13489">
    <property type="entry name" value="Methyltransf_23"/>
    <property type="match status" value="1"/>
</dbReference>
<dbReference type="CDD" id="cd02440">
    <property type="entry name" value="AdoMet_MTases"/>
    <property type="match status" value="1"/>
</dbReference>